<feature type="compositionally biased region" description="Acidic residues" evidence="1">
    <location>
        <begin position="67"/>
        <end position="79"/>
    </location>
</feature>
<evidence type="ECO:0000256" key="1">
    <source>
        <dbReference type="SAM" id="MobiDB-lite"/>
    </source>
</evidence>
<feature type="region of interest" description="Disordered" evidence="1">
    <location>
        <begin position="1"/>
        <end position="30"/>
    </location>
</feature>
<accession>A0A819QT43</accession>
<organism evidence="2 3">
    <name type="scientific">Adineta steineri</name>
    <dbReference type="NCBI Taxonomy" id="433720"/>
    <lineage>
        <taxon>Eukaryota</taxon>
        <taxon>Metazoa</taxon>
        <taxon>Spiralia</taxon>
        <taxon>Gnathifera</taxon>
        <taxon>Rotifera</taxon>
        <taxon>Eurotatoria</taxon>
        <taxon>Bdelloidea</taxon>
        <taxon>Adinetida</taxon>
        <taxon>Adinetidae</taxon>
        <taxon>Adineta</taxon>
    </lineage>
</organism>
<reference evidence="2" key="1">
    <citation type="submission" date="2021-02" db="EMBL/GenBank/DDBJ databases">
        <authorList>
            <person name="Nowell W R."/>
        </authorList>
    </citation>
    <scope>NUCLEOTIDE SEQUENCE</scope>
</reference>
<gene>
    <name evidence="2" type="ORF">KXQ929_LOCUS30183</name>
</gene>
<protein>
    <submittedName>
        <fullName evidence="2">Uncharacterized protein</fullName>
    </submittedName>
</protein>
<feature type="compositionally biased region" description="Polar residues" evidence="1">
    <location>
        <begin position="17"/>
        <end position="27"/>
    </location>
</feature>
<name>A0A819QT43_9BILA</name>
<feature type="region of interest" description="Disordered" evidence="1">
    <location>
        <begin position="50"/>
        <end position="79"/>
    </location>
</feature>
<feature type="non-terminal residue" evidence="2">
    <location>
        <position position="1"/>
    </location>
</feature>
<dbReference type="AlphaFoldDB" id="A0A819QT43"/>
<evidence type="ECO:0000313" key="2">
    <source>
        <dbReference type="EMBL" id="CAF4029176.1"/>
    </source>
</evidence>
<feature type="compositionally biased region" description="Polar residues" evidence="1">
    <location>
        <begin position="50"/>
        <end position="59"/>
    </location>
</feature>
<dbReference type="Proteomes" id="UP000663868">
    <property type="component" value="Unassembled WGS sequence"/>
</dbReference>
<comment type="caution">
    <text evidence="2">The sequence shown here is derived from an EMBL/GenBank/DDBJ whole genome shotgun (WGS) entry which is preliminary data.</text>
</comment>
<proteinExistence type="predicted"/>
<evidence type="ECO:0000313" key="3">
    <source>
        <dbReference type="Proteomes" id="UP000663868"/>
    </source>
</evidence>
<dbReference type="EMBL" id="CAJOBB010003243">
    <property type="protein sequence ID" value="CAF4029176.1"/>
    <property type="molecule type" value="Genomic_DNA"/>
</dbReference>
<sequence>KEQSPKTPSVLKESPKNDNTMYTSCSDSPHEEFPGIEHYFKNMNTIIPISSKSVTNGNKKSIPCKEETDDDDDNDIIVS</sequence>